<dbReference type="PANTHER" id="PTHR24256">
    <property type="entry name" value="TRYPTASE-RELATED"/>
    <property type="match status" value="1"/>
</dbReference>
<comment type="similarity">
    <text evidence="6">Belongs to the peptidase S1 family. CLIP subfamily.</text>
</comment>
<keyword evidence="5" id="KW-1015">Disulfide bond</keyword>
<dbReference type="SUPFAM" id="SSF50494">
    <property type="entry name" value="Trypsin-like serine proteases"/>
    <property type="match status" value="1"/>
</dbReference>
<dbReference type="GO" id="GO:0046872">
    <property type="term" value="F:metal ion binding"/>
    <property type="evidence" value="ECO:0007669"/>
    <property type="project" value="UniProtKB-KW"/>
</dbReference>
<dbReference type="InterPro" id="IPR043504">
    <property type="entry name" value="Peptidase_S1_PA_chymotrypsin"/>
</dbReference>
<evidence type="ECO:0000259" key="7">
    <source>
        <dbReference type="PROSITE" id="PS50240"/>
    </source>
</evidence>
<dbReference type="InterPro" id="IPR001314">
    <property type="entry name" value="Peptidase_S1A"/>
</dbReference>
<evidence type="ECO:0000256" key="4">
    <source>
        <dbReference type="ARBA" id="ARBA00022837"/>
    </source>
</evidence>
<keyword evidence="2" id="KW-0479">Metal-binding</keyword>
<dbReference type="Proteomes" id="UP000326759">
    <property type="component" value="Unassembled WGS sequence"/>
</dbReference>
<dbReference type="FunFam" id="2.40.10.10:FF:000078">
    <property type="entry name" value="Serine protease H137"/>
    <property type="match status" value="1"/>
</dbReference>
<dbReference type="GO" id="GO:0004252">
    <property type="term" value="F:serine-type endopeptidase activity"/>
    <property type="evidence" value="ECO:0007669"/>
    <property type="project" value="InterPro"/>
</dbReference>
<keyword evidence="4" id="KW-0106">Calcium</keyword>
<gene>
    <name evidence="8" type="primary">ea_4</name>
    <name evidence="8" type="ORF">Anas_14003</name>
</gene>
<dbReference type="Gene3D" id="2.40.10.10">
    <property type="entry name" value="Trypsin-like serine proteases"/>
    <property type="match status" value="2"/>
</dbReference>
<dbReference type="Pfam" id="PF00089">
    <property type="entry name" value="Trypsin"/>
    <property type="match status" value="1"/>
</dbReference>
<evidence type="ECO:0000256" key="1">
    <source>
        <dbReference type="ARBA" id="ARBA00022670"/>
    </source>
</evidence>
<dbReference type="CDD" id="cd00190">
    <property type="entry name" value="Tryp_SPc"/>
    <property type="match status" value="1"/>
</dbReference>
<keyword evidence="3" id="KW-0378">Hydrolase</keyword>
<dbReference type="AlphaFoldDB" id="A0A5N5T927"/>
<dbReference type="OrthoDB" id="6352817at2759"/>
<dbReference type="InterPro" id="IPR001254">
    <property type="entry name" value="Trypsin_dom"/>
</dbReference>
<evidence type="ECO:0000256" key="6">
    <source>
        <dbReference type="ARBA" id="ARBA00024195"/>
    </source>
</evidence>
<keyword evidence="1 8" id="KW-0645">Protease</keyword>
<evidence type="ECO:0000313" key="8">
    <source>
        <dbReference type="EMBL" id="KAB7503143.1"/>
    </source>
</evidence>
<evidence type="ECO:0000256" key="2">
    <source>
        <dbReference type="ARBA" id="ARBA00022723"/>
    </source>
</evidence>
<evidence type="ECO:0000256" key="5">
    <source>
        <dbReference type="ARBA" id="ARBA00023157"/>
    </source>
</evidence>
<dbReference type="PROSITE" id="PS00135">
    <property type="entry name" value="TRYPSIN_SER"/>
    <property type="match status" value="1"/>
</dbReference>
<keyword evidence="9" id="KW-1185">Reference proteome</keyword>
<reference evidence="8 9" key="1">
    <citation type="journal article" date="2019" name="PLoS Biol.">
        <title>Sex chromosomes control vertical transmission of feminizing Wolbachia symbionts in an isopod.</title>
        <authorList>
            <person name="Becking T."/>
            <person name="Chebbi M.A."/>
            <person name="Giraud I."/>
            <person name="Moumen B."/>
            <person name="Laverre T."/>
            <person name="Caubet Y."/>
            <person name="Peccoud J."/>
            <person name="Gilbert C."/>
            <person name="Cordaux R."/>
        </authorList>
    </citation>
    <scope>NUCLEOTIDE SEQUENCE [LARGE SCALE GENOMIC DNA]</scope>
    <source>
        <strain evidence="8">ANa2</strain>
        <tissue evidence="8">Whole body excluding digestive tract and cuticle</tissue>
    </source>
</reference>
<dbReference type="PRINTS" id="PR00722">
    <property type="entry name" value="CHYMOTRYPSIN"/>
</dbReference>
<name>A0A5N5T927_9CRUS</name>
<comment type="caution">
    <text evidence="8">The sequence shown here is derived from an EMBL/GenBank/DDBJ whole genome shotgun (WGS) entry which is preliminary data.</text>
</comment>
<feature type="domain" description="Peptidase S1" evidence="7">
    <location>
        <begin position="30"/>
        <end position="265"/>
    </location>
</feature>
<dbReference type="EMBL" id="SEYY01005779">
    <property type="protein sequence ID" value="KAB7503143.1"/>
    <property type="molecule type" value="Genomic_DNA"/>
</dbReference>
<dbReference type="GO" id="GO:0006508">
    <property type="term" value="P:proteolysis"/>
    <property type="evidence" value="ECO:0007669"/>
    <property type="project" value="UniProtKB-KW"/>
</dbReference>
<dbReference type="SMART" id="SM00020">
    <property type="entry name" value="Tryp_SPc"/>
    <property type="match status" value="1"/>
</dbReference>
<accession>A0A5N5T927</accession>
<evidence type="ECO:0000313" key="9">
    <source>
        <dbReference type="Proteomes" id="UP000326759"/>
    </source>
</evidence>
<protein>
    <submittedName>
        <fullName evidence="8">Serine protease easter</fullName>
    </submittedName>
</protein>
<sequence length="266" mass="29666">SAHPRNLLISEPKKSLLPENCGRPRVRNKIFGGTPTPIGAYPWVVALGYRVYYNVIKTNKIIAVIQLGTWNLDSDEDCIEDRNSRQRRCFSHIVSGFEDIVIHPTFDKEAEFADDIALIRLNITLSFDRDDNVLIRPVCLPSSDLRVRDYGRGRMAIGAGWGLTEHKNYSSVLMSVELPIVNNKHCVRRYKRQFVGNQLCAGGERGKDTCIGDSGGPLVLSDPFGPPFTQVGIVSFGQTPCGGKSTPGVYTSVARYRKWIENNLKP</sequence>
<dbReference type="InterPro" id="IPR033116">
    <property type="entry name" value="TRYPSIN_SER"/>
</dbReference>
<dbReference type="PROSITE" id="PS50240">
    <property type="entry name" value="TRYPSIN_DOM"/>
    <property type="match status" value="1"/>
</dbReference>
<proteinExistence type="inferred from homology"/>
<organism evidence="8 9">
    <name type="scientific">Armadillidium nasatum</name>
    <dbReference type="NCBI Taxonomy" id="96803"/>
    <lineage>
        <taxon>Eukaryota</taxon>
        <taxon>Metazoa</taxon>
        <taxon>Ecdysozoa</taxon>
        <taxon>Arthropoda</taxon>
        <taxon>Crustacea</taxon>
        <taxon>Multicrustacea</taxon>
        <taxon>Malacostraca</taxon>
        <taxon>Eumalacostraca</taxon>
        <taxon>Peracarida</taxon>
        <taxon>Isopoda</taxon>
        <taxon>Oniscidea</taxon>
        <taxon>Crinocheta</taxon>
        <taxon>Armadillidiidae</taxon>
        <taxon>Armadillidium</taxon>
    </lineage>
</organism>
<dbReference type="InterPro" id="IPR009003">
    <property type="entry name" value="Peptidase_S1_PA"/>
</dbReference>
<dbReference type="InterPro" id="IPR051487">
    <property type="entry name" value="Ser/Thr_Proteases_Immune/Dev"/>
</dbReference>
<evidence type="ECO:0000256" key="3">
    <source>
        <dbReference type="ARBA" id="ARBA00022801"/>
    </source>
</evidence>
<feature type="non-terminal residue" evidence="8">
    <location>
        <position position="1"/>
    </location>
</feature>